<evidence type="ECO:0000313" key="3">
    <source>
        <dbReference type="Proteomes" id="UP001324634"/>
    </source>
</evidence>
<keyword evidence="3" id="KW-1185">Reference proteome</keyword>
<name>A0AAX4HLH3_9BACT</name>
<proteinExistence type="predicted"/>
<accession>A0AAX4HLH3</accession>
<evidence type="ECO:0000313" key="2">
    <source>
        <dbReference type="EMBL" id="WPU64114.1"/>
    </source>
</evidence>
<feature type="signal peptide" evidence="1">
    <location>
        <begin position="1"/>
        <end position="16"/>
    </location>
</feature>
<reference evidence="2 3" key="1">
    <citation type="submission" date="2023-11" db="EMBL/GenBank/DDBJ databases">
        <title>Peredibacter starrii A3.12.</title>
        <authorList>
            <person name="Mitchell R.J."/>
        </authorList>
    </citation>
    <scope>NUCLEOTIDE SEQUENCE [LARGE SCALE GENOMIC DNA]</scope>
    <source>
        <strain evidence="2 3">A3.12</strain>
    </source>
</reference>
<feature type="chain" id="PRO_5043713421" evidence="1">
    <location>
        <begin position="17"/>
        <end position="278"/>
    </location>
</feature>
<dbReference type="Proteomes" id="UP001324634">
    <property type="component" value="Chromosome"/>
</dbReference>
<dbReference type="RefSeq" id="WP_321392263.1">
    <property type="nucleotide sequence ID" value="NZ_CP139487.1"/>
</dbReference>
<evidence type="ECO:0000256" key="1">
    <source>
        <dbReference type="SAM" id="SignalP"/>
    </source>
</evidence>
<keyword evidence="1" id="KW-0732">Signal</keyword>
<protein>
    <submittedName>
        <fullName evidence="2">Uncharacterized protein</fullName>
    </submittedName>
</protein>
<gene>
    <name evidence="2" type="ORF">SOO65_15580</name>
</gene>
<sequence>MKLIVALMLLASVAHAEVLLKDVGVIGLASHDMFTWDKKQELNLENGRLDLTTIFEYEGGKRWKQGGNPKNAENAPVYTVTMTLVNHYDSLLKAGHTEENARKRTVKLFHGMVKDSFQRLVGMSFPVEGLDEGVTNTEQAAMRGLHDILPGKVQLFDRMGRSELDVTNFLFAKTFLNEKEMNQVIAYYNGDYDEEYKKINIPFSRKTINLKEVDGEFINKYSPYKQAEMLQDLALLGKGQITVFDVSWMRHLEELFMKGICPVGNRWMPEVTCYSKRN</sequence>
<dbReference type="KEGG" id="psti:SOO65_15580"/>
<organism evidence="2 3">
    <name type="scientific">Peredibacter starrii</name>
    <dbReference type="NCBI Taxonomy" id="28202"/>
    <lineage>
        <taxon>Bacteria</taxon>
        <taxon>Pseudomonadati</taxon>
        <taxon>Bdellovibrionota</taxon>
        <taxon>Bacteriovoracia</taxon>
        <taxon>Bacteriovoracales</taxon>
        <taxon>Bacteriovoracaceae</taxon>
        <taxon>Peredibacter</taxon>
    </lineage>
</organism>
<dbReference type="AlphaFoldDB" id="A0AAX4HLH3"/>
<dbReference type="EMBL" id="CP139487">
    <property type="protein sequence ID" value="WPU64114.1"/>
    <property type="molecule type" value="Genomic_DNA"/>
</dbReference>